<evidence type="ECO:0000256" key="7">
    <source>
        <dbReference type="ARBA" id="ARBA00022842"/>
    </source>
</evidence>
<organism evidence="17 18">
    <name type="scientific">Candolleomyces aberdarensis</name>
    <dbReference type="NCBI Taxonomy" id="2316362"/>
    <lineage>
        <taxon>Eukaryota</taxon>
        <taxon>Fungi</taxon>
        <taxon>Dikarya</taxon>
        <taxon>Basidiomycota</taxon>
        <taxon>Agaricomycotina</taxon>
        <taxon>Agaricomycetes</taxon>
        <taxon>Agaricomycetidae</taxon>
        <taxon>Agaricales</taxon>
        <taxon>Agaricineae</taxon>
        <taxon>Psathyrellaceae</taxon>
        <taxon>Candolleomyces</taxon>
    </lineage>
</organism>
<feature type="active site" description="Proton donor/acceptor" evidence="11">
    <location>
        <position position="167"/>
    </location>
</feature>
<comment type="cofactor">
    <cofactor evidence="12">
        <name>Mg(2+)</name>
        <dbReference type="ChEBI" id="CHEBI:18420"/>
    </cofactor>
    <cofactor evidence="12">
        <name>Mn(2+)</name>
        <dbReference type="ChEBI" id="CHEBI:29035"/>
    </cofactor>
    <text evidence="12">Probably binds two magnesium or manganese ions per subunit.</text>
</comment>
<feature type="active site" description="Proton acceptor" evidence="11">
    <location>
        <position position="314"/>
    </location>
</feature>
<evidence type="ECO:0000313" key="17">
    <source>
        <dbReference type="EMBL" id="RXW21150.1"/>
    </source>
</evidence>
<feature type="transmembrane region" description="Helical" evidence="15">
    <location>
        <begin position="985"/>
        <end position="1006"/>
    </location>
</feature>
<dbReference type="EMBL" id="SDEE01000119">
    <property type="protein sequence ID" value="RXW21150.1"/>
    <property type="molecule type" value="Genomic_DNA"/>
</dbReference>
<proteinExistence type="inferred from homology"/>
<dbReference type="STRING" id="2316362.A0A4Q2DLZ5"/>
<dbReference type="SUPFAM" id="SSF103473">
    <property type="entry name" value="MFS general substrate transporter"/>
    <property type="match status" value="1"/>
</dbReference>
<evidence type="ECO:0000256" key="3">
    <source>
        <dbReference type="ARBA" id="ARBA00022448"/>
    </source>
</evidence>
<feature type="transmembrane region" description="Helical" evidence="15">
    <location>
        <begin position="827"/>
        <end position="852"/>
    </location>
</feature>
<feature type="region of interest" description="Disordered" evidence="14">
    <location>
        <begin position="56"/>
        <end position="95"/>
    </location>
</feature>
<feature type="region of interest" description="Disordered" evidence="14">
    <location>
        <begin position="384"/>
        <end position="556"/>
    </location>
</feature>
<feature type="compositionally biased region" description="Acidic residues" evidence="14">
    <location>
        <begin position="545"/>
        <end position="556"/>
    </location>
</feature>
<accession>A0A4Q2DLZ5</accession>
<evidence type="ECO:0000256" key="4">
    <source>
        <dbReference type="ARBA" id="ARBA00022692"/>
    </source>
</evidence>
<feature type="binding site" evidence="12">
    <location>
        <position position="314"/>
    </location>
    <ligand>
        <name>Mg(2+)</name>
        <dbReference type="ChEBI" id="CHEBI:18420"/>
        <label>1</label>
    </ligand>
</feature>
<dbReference type="GO" id="GO:0004518">
    <property type="term" value="F:nuclease activity"/>
    <property type="evidence" value="ECO:0007669"/>
    <property type="project" value="InterPro"/>
</dbReference>
<dbReference type="InterPro" id="IPR020846">
    <property type="entry name" value="MFS_dom"/>
</dbReference>
<feature type="transmembrane region" description="Helical" evidence="15">
    <location>
        <begin position="948"/>
        <end position="970"/>
    </location>
</feature>
<evidence type="ECO:0000256" key="13">
    <source>
        <dbReference type="PIRSR" id="PIRSR604808-3"/>
    </source>
</evidence>
<dbReference type="InterPro" id="IPR036259">
    <property type="entry name" value="MFS_trans_sf"/>
</dbReference>
<keyword evidence="6" id="KW-0378">Hydrolase</keyword>
<comment type="caution">
    <text evidence="17">The sequence shown here is derived from an EMBL/GenBank/DDBJ whole genome shotgun (WGS) entry which is preliminary data.</text>
</comment>
<keyword evidence="9 15" id="KW-0472">Membrane</keyword>
<dbReference type="Gene3D" id="1.20.1250.20">
    <property type="entry name" value="MFS general substrate transporter like domains"/>
    <property type="match status" value="1"/>
</dbReference>
<dbReference type="GO" id="GO:0016020">
    <property type="term" value="C:membrane"/>
    <property type="evidence" value="ECO:0007669"/>
    <property type="project" value="UniProtKB-SubCell"/>
</dbReference>
<keyword evidence="18" id="KW-1185">Reference proteome</keyword>
<evidence type="ECO:0000256" key="14">
    <source>
        <dbReference type="SAM" id="MobiDB-lite"/>
    </source>
</evidence>
<comment type="catalytic activity">
    <reaction evidence="10">
        <text>myo-inositol(out) + H(+)(out) = myo-inositol(in) + H(+)(in)</text>
        <dbReference type="Rhea" id="RHEA:60364"/>
        <dbReference type="ChEBI" id="CHEBI:15378"/>
        <dbReference type="ChEBI" id="CHEBI:17268"/>
    </reaction>
</comment>
<dbReference type="PANTHER" id="PTHR48022:SF74">
    <property type="entry name" value="SUGAR TRANSPORTER, PUTATIVE (AFU_ORTHOLOGUE AFUA_8G02010)-RELATED"/>
    <property type="match status" value="1"/>
</dbReference>
<gene>
    <name evidence="17" type="ORF">EST38_g4701</name>
</gene>
<feature type="domain" description="Major facilitator superfamily (MFS) profile" evidence="16">
    <location>
        <begin position="686"/>
        <end position="1140"/>
    </location>
</feature>
<feature type="transmembrane region" description="Helical" evidence="15">
    <location>
        <begin position="1013"/>
        <end position="1032"/>
    </location>
</feature>
<dbReference type="PROSITE" id="PS50850">
    <property type="entry name" value="MFS"/>
    <property type="match status" value="1"/>
</dbReference>
<dbReference type="SUPFAM" id="SSF56219">
    <property type="entry name" value="DNase I-like"/>
    <property type="match status" value="1"/>
</dbReference>
<dbReference type="InterPro" id="IPR004808">
    <property type="entry name" value="AP_endonuc_1"/>
</dbReference>
<dbReference type="PRINTS" id="PR00171">
    <property type="entry name" value="SUGRTRNSPORT"/>
</dbReference>
<reference evidence="17 18" key="1">
    <citation type="submission" date="2019-01" db="EMBL/GenBank/DDBJ databases">
        <title>Draft genome sequence of Psathyrella aberdarensis IHI B618.</title>
        <authorList>
            <person name="Buettner E."/>
            <person name="Kellner H."/>
        </authorList>
    </citation>
    <scope>NUCLEOTIDE SEQUENCE [LARGE SCALE GENOMIC DNA]</scope>
    <source>
        <strain evidence="17 18">IHI B618</strain>
    </source>
</reference>
<feature type="site" description="Interaction with DNA substrate" evidence="13">
    <location>
        <position position="314"/>
    </location>
</feature>
<dbReference type="InterPro" id="IPR005829">
    <property type="entry name" value="Sugar_transporter_CS"/>
</dbReference>
<feature type="transmembrane region" description="Helical" evidence="15">
    <location>
        <begin position="1116"/>
        <end position="1136"/>
    </location>
</feature>
<feature type="binding site" evidence="12">
    <location>
        <position position="167"/>
    </location>
    <ligand>
        <name>Mg(2+)</name>
        <dbReference type="ChEBI" id="CHEBI:18420"/>
        <label>1</label>
    </ligand>
</feature>
<protein>
    <recommendedName>
        <fullName evidence="16">Major facilitator superfamily (MFS) profile domain-containing protein</fullName>
    </recommendedName>
</protein>
<dbReference type="AlphaFoldDB" id="A0A4Q2DLZ5"/>
<dbReference type="OrthoDB" id="648285at2759"/>
<dbReference type="Pfam" id="PF00083">
    <property type="entry name" value="Sugar_tr"/>
    <property type="match status" value="1"/>
</dbReference>
<feature type="compositionally biased region" description="Low complexity" evidence="14">
    <location>
        <begin position="512"/>
        <end position="536"/>
    </location>
</feature>
<feature type="transmembrane region" description="Helical" evidence="15">
    <location>
        <begin position="1052"/>
        <end position="1075"/>
    </location>
</feature>
<keyword evidence="5 12" id="KW-0479">Metal-binding</keyword>
<evidence type="ECO:0000256" key="1">
    <source>
        <dbReference type="ARBA" id="ARBA00004141"/>
    </source>
</evidence>
<feature type="transmembrane region" description="Helical" evidence="15">
    <location>
        <begin position="794"/>
        <end position="815"/>
    </location>
</feature>
<feature type="region of interest" description="Disordered" evidence="14">
    <location>
        <begin position="569"/>
        <end position="603"/>
    </location>
</feature>
<feature type="transmembrane region" description="Helical" evidence="15">
    <location>
        <begin position="739"/>
        <end position="762"/>
    </location>
</feature>
<comment type="similarity">
    <text evidence="2">Belongs to the major facilitator superfamily. Sugar transporter (TC 2.A.1.1) family.</text>
</comment>
<dbReference type="PANTHER" id="PTHR48022">
    <property type="entry name" value="PLASTIDIC GLUCOSE TRANSPORTER 4"/>
    <property type="match status" value="1"/>
</dbReference>
<evidence type="ECO:0000256" key="6">
    <source>
        <dbReference type="ARBA" id="ARBA00022801"/>
    </source>
</evidence>
<dbReference type="PROSITE" id="PS00217">
    <property type="entry name" value="SUGAR_TRANSPORT_2"/>
    <property type="match status" value="1"/>
</dbReference>
<comment type="subcellular location">
    <subcellularLocation>
        <location evidence="1">Membrane</location>
        <topology evidence="1">Multi-pass membrane protein</topology>
    </subcellularLocation>
</comment>
<feature type="compositionally biased region" description="Basic and acidic residues" evidence="14">
    <location>
        <begin position="1232"/>
        <end position="1245"/>
    </location>
</feature>
<dbReference type="GO" id="GO:0006281">
    <property type="term" value="P:DNA repair"/>
    <property type="evidence" value="ECO:0007669"/>
    <property type="project" value="InterPro"/>
</dbReference>
<feature type="site" description="Important for catalytic activity" evidence="13">
    <location>
        <position position="288"/>
    </location>
</feature>
<evidence type="ECO:0000259" key="16">
    <source>
        <dbReference type="PROSITE" id="PS50850"/>
    </source>
</evidence>
<feature type="active site" evidence="11">
    <location>
        <position position="126"/>
    </location>
</feature>
<dbReference type="GO" id="GO:0046872">
    <property type="term" value="F:metal ion binding"/>
    <property type="evidence" value="ECO:0007669"/>
    <property type="project" value="UniProtKB-KW"/>
</dbReference>
<feature type="site" description="Transition state stabilizer" evidence="13">
    <location>
        <position position="169"/>
    </location>
</feature>
<feature type="compositionally biased region" description="Polar residues" evidence="14">
    <location>
        <begin position="465"/>
        <end position="475"/>
    </location>
</feature>
<evidence type="ECO:0000313" key="18">
    <source>
        <dbReference type="Proteomes" id="UP000290288"/>
    </source>
</evidence>
<keyword evidence="4 15" id="KW-0812">Transmembrane</keyword>
<name>A0A4Q2DLZ5_9AGAR</name>
<feature type="transmembrane region" description="Helical" evidence="15">
    <location>
        <begin position="864"/>
        <end position="881"/>
    </location>
</feature>
<sequence length="1245" mass="134957">MKTSRKLLTRPVALPPSFDSFFSFPTHKTGYSGVATYTRKHGPCCVPLKAEEGLTGLLQPKPTLGREERVSPSSEAYPPPPLRLSSLSGVDGDPEEDDAEIDYKLLDSEGRSLTLDFGLFVLINTYCPNSDSSENRALFKKQYHALLSSRIHTLIHEEKREVILLGDLNACVGVIDHVEGELIVAKAQQEKALMNAEMGEVGGEGGGRAELEEDLFFAGEGRAARRWLRDYLIPDGADDGVQSKTRGGKGTAEMIDITRKFWPGRKGMYTCWNTKLSARSTNYGTRIDYILITPGLLPWIKHADTQPHIKGSDHCPVYVDFHDEITAEDGRKIRLEEVLGAKKPAGATMEKEGEEEELPPPRIAARFWEEFSGKQTSLQQFFGAGAKKKEKAGSSSGSATPAPIPTTAPPAATVPTPTPAPVPESDFFGTPTSSPTPTPAENFVEADTTEEGSSTTPTPTPTVLKASTSTPTSTLAKRKLTAPEPVASSSKKAKKVENDKKKGQQSIASFFGGKTSQPKGKSSSSSSKSTPSKGTKNGPAAKMDMEDEMVDVDMEADLDEDYKLALQLSQQQDGDDDDDGGTMSLPTSSQATKGKDSKSSKDAWTSLLAPTQAPRQADAQNVRSDHGLAHNADSFIDRPVPKHRQYPTSPLVILLLEMNVEKFTQTRTFKRRYPKWMIGKPLLFASSALASLGDAMFGYSQGAIAANQVQPSFIQRMYGGPLLTLQEVQRGETGVNPSLQAIVVACLNLTALLSSFFAAYVCDSLGRRMSVRVGAVIYFCASLIQIFMPNLATLIAGRCIQGLAVGMLSMTVPILQCEIAPGHGRGLFVSIEYFFLNSGYALSAWVGYGFFFAMPSEISWRGPYIVQAALAIILFVWTFYLPETPRWLVQHGYREEALQGLADLHGNGDPSDPHIVKQFVEIERTINVEKALGEVGWMELFKQYPRRSLVGITCQSFAQSNGINVILYYLPENLTRAGFSIQKSLLYAGACALVYCAGTLPTMVWIDKWGRRKFLLGGSLGLAAALAVVGALQFRVDGLPQGEARVPTANGFFAFVCIYLFIFGASWGPAPWLLGAEIFPVRARAKGMALSTSVNWTSNFLMAFLTPILFNAIHGGFWFILMGSCLTSFAVVWYMYPETSGKTLEELGEVFGDQETTSSPFKDAVQTVRLDGSGGPDGGAGEALLVSGDAVILEPRALLDVARALAPASEVTLAGSQKDKDKDGSSSLSKVGSREERASQVSKEV</sequence>
<keyword evidence="7 12" id="KW-0460">Magnesium</keyword>
<evidence type="ECO:0000256" key="8">
    <source>
        <dbReference type="ARBA" id="ARBA00022989"/>
    </source>
</evidence>
<dbReference type="Proteomes" id="UP000290288">
    <property type="component" value="Unassembled WGS sequence"/>
</dbReference>
<evidence type="ECO:0000256" key="15">
    <source>
        <dbReference type="SAM" id="Phobius"/>
    </source>
</evidence>
<evidence type="ECO:0000256" key="5">
    <source>
        <dbReference type="ARBA" id="ARBA00022723"/>
    </source>
</evidence>
<evidence type="ECO:0000256" key="9">
    <source>
        <dbReference type="ARBA" id="ARBA00023136"/>
    </source>
</evidence>
<keyword evidence="8 15" id="KW-1133">Transmembrane helix</keyword>
<dbReference type="PROSITE" id="PS51435">
    <property type="entry name" value="AP_NUCLEASE_F1_4"/>
    <property type="match status" value="1"/>
</dbReference>
<keyword evidence="3" id="KW-0813">Transport</keyword>
<evidence type="ECO:0000256" key="2">
    <source>
        <dbReference type="ARBA" id="ARBA00010992"/>
    </source>
</evidence>
<evidence type="ECO:0000256" key="11">
    <source>
        <dbReference type="PIRSR" id="PIRSR604808-1"/>
    </source>
</evidence>
<dbReference type="GO" id="GO:0016787">
    <property type="term" value="F:hydrolase activity"/>
    <property type="evidence" value="ECO:0007669"/>
    <property type="project" value="UniProtKB-KW"/>
</dbReference>
<dbReference type="PROSITE" id="PS00216">
    <property type="entry name" value="SUGAR_TRANSPORT_1"/>
    <property type="match status" value="1"/>
</dbReference>
<dbReference type="InterPro" id="IPR036691">
    <property type="entry name" value="Endo/exonu/phosph_ase_sf"/>
</dbReference>
<keyword evidence="12" id="KW-0464">Manganese</keyword>
<feature type="binding site" evidence="12">
    <location>
        <position position="169"/>
    </location>
    <ligand>
        <name>Mg(2+)</name>
        <dbReference type="ChEBI" id="CHEBI:18420"/>
        <label>1</label>
    </ligand>
</feature>
<feature type="transmembrane region" description="Helical" evidence="15">
    <location>
        <begin position="1087"/>
        <end position="1110"/>
    </location>
</feature>
<feature type="transmembrane region" description="Helical" evidence="15">
    <location>
        <begin position="769"/>
        <end position="788"/>
    </location>
</feature>
<dbReference type="InterPro" id="IPR003663">
    <property type="entry name" value="Sugar/inositol_transpt"/>
</dbReference>
<feature type="region of interest" description="Disordered" evidence="14">
    <location>
        <begin position="1210"/>
        <end position="1245"/>
    </location>
</feature>
<feature type="binding site" evidence="12">
    <location>
        <position position="313"/>
    </location>
    <ligand>
        <name>Mg(2+)</name>
        <dbReference type="ChEBI" id="CHEBI:18420"/>
        <label>1</label>
    </ligand>
</feature>
<evidence type="ECO:0000256" key="12">
    <source>
        <dbReference type="PIRSR" id="PIRSR604808-2"/>
    </source>
</evidence>
<dbReference type="NCBIfam" id="TIGR00879">
    <property type="entry name" value="SP"/>
    <property type="match status" value="1"/>
</dbReference>
<dbReference type="Gene3D" id="3.60.10.10">
    <property type="entry name" value="Endonuclease/exonuclease/phosphatase"/>
    <property type="match status" value="1"/>
</dbReference>
<dbReference type="GO" id="GO:0005351">
    <property type="term" value="F:carbohydrate:proton symporter activity"/>
    <property type="evidence" value="ECO:0007669"/>
    <property type="project" value="TreeGrafter"/>
</dbReference>
<dbReference type="InterPro" id="IPR050360">
    <property type="entry name" value="MFS_Sugar_Transporters"/>
</dbReference>
<dbReference type="InterPro" id="IPR005828">
    <property type="entry name" value="MFS_sugar_transport-like"/>
</dbReference>
<dbReference type="FunFam" id="1.20.1250.20:FF:000134">
    <property type="entry name" value="MFS sugar transporter protein"/>
    <property type="match status" value="1"/>
</dbReference>
<evidence type="ECO:0000256" key="10">
    <source>
        <dbReference type="ARBA" id="ARBA00049119"/>
    </source>
</evidence>